<comment type="similarity">
    <text evidence="1 2">Belongs to the NPR3 family.</text>
</comment>
<dbReference type="GO" id="GO:0005764">
    <property type="term" value="C:lysosome"/>
    <property type="evidence" value="ECO:0007669"/>
    <property type="project" value="UniProtKB-SubCell"/>
</dbReference>
<comment type="function">
    <text evidence="2">As a component of the GATOR1 complex functions as an inhibitor of the amino acid-sensing branch of the TORC1 pathway.</text>
</comment>
<dbReference type="EMBL" id="CAJVCH010569836">
    <property type="protein sequence ID" value="CAG7833317.1"/>
    <property type="molecule type" value="Genomic_DNA"/>
</dbReference>
<name>A0A8J2LN78_9HEXA</name>
<accession>A0A8J2LN78</accession>
<evidence type="ECO:0000256" key="2">
    <source>
        <dbReference type="RuleBase" id="RU368069"/>
    </source>
</evidence>
<feature type="domain" description="GATOR1 complex protein NPRL3 C-terminal HTH" evidence="4">
    <location>
        <begin position="606"/>
        <end position="649"/>
    </location>
</feature>
<gene>
    <name evidence="5" type="ORF">AFUS01_LOCUS42956</name>
</gene>
<evidence type="ECO:0000313" key="5">
    <source>
        <dbReference type="EMBL" id="CAG7833317.1"/>
    </source>
</evidence>
<dbReference type="PANTHER" id="PTHR13153:SF5">
    <property type="entry name" value="GATOR COMPLEX PROTEIN NPRL3"/>
    <property type="match status" value="1"/>
</dbReference>
<dbReference type="Pfam" id="PF24064">
    <property type="entry name" value="HTH_NPRL3"/>
    <property type="match status" value="1"/>
</dbReference>
<dbReference type="GO" id="GO:0038202">
    <property type="term" value="P:TORC1 signaling"/>
    <property type="evidence" value="ECO:0007669"/>
    <property type="project" value="TreeGrafter"/>
</dbReference>
<reference evidence="5" key="1">
    <citation type="submission" date="2021-06" db="EMBL/GenBank/DDBJ databases">
        <authorList>
            <person name="Hodson N. C."/>
            <person name="Mongue J. A."/>
            <person name="Jaron S. K."/>
        </authorList>
    </citation>
    <scope>NUCLEOTIDE SEQUENCE</scope>
</reference>
<organism evidence="5 6">
    <name type="scientific">Allacma fusca</name>
    <dbReference type="NCBI Taxonomy" id="39272"/>
    <lineage>
        <taxon>Eukaryota</taxon>
        <taxon>Metazoa</taxon>
        <taxon>Ecdysozoa</taxon>
        <taxon>Arthropoda</taxon>
        <taxon>Hexapoda</taxon>
        <taxon>Collembola</taxon>
        <taxon>Symphypleona</taxon>
        <taxon>Sminthuridae</taxon>
        <taxon>Allacma</taxon>
    </lineage>
</organism>
<evidence type="ECO:0000259" key="4">
    <source>
        <dbReference type="Pfam" id="PF24064"/>
    </source>
</evidence>
<dbReference type="GO" id="GO:0010508">
    <property type="term" value="P:positive regulation of autophagy"/>
    <property type="evidence" value="ECO:0007669"/>
    <property type="project" value="TreeGrafter"/>
</dbReference>
<comment type="subcellular location">
    <subcellularLocation>
        <location evidence="2">Lysosome</location>
    </subcellularLocation>
</comment>
<dbReference type="Pfam" id="PF03666">
    <property type="entry name" value="NPR3"/>
    <property type="match status" value="1"/>
</dbReference>
<keyword evidence="2" id="KW-0458">Lysosome</keyword>
<feature type="compositionally biased region" description="Low complexity" evidence="3">
    <location>
        <begin position="103"/>
        <end position="114"/>
    </location>
</feature>
<sequence length="665" mass="75427">MSNPPTSSGVVNPLCIILVKNGSKGDRLLFRYPYKTYSRHSSEEVDDFRPSKSSHLYPAHRNIRANSVSQCNHASNAGFSHHNPVFHNSDDHGAGLRTRKTSRNSPPSSRRSNPYAVVKNNTCDDIFSNCRANDRILARDVVLGELSDRDLANLLAVNSDLSEKKFELKINEVRFVGHPTLMHSPRDKRPLNPAYQTSVKLFNIVFCLNARASHSIVKCFYDLSKRLGIGLRHEEYRCGYVSQEMKHIISKLDEACVDHADEDSLNAREMLFNDILAMSNLAKLMKRVYDDVCDTGFVKIKINNWVQVSFCLPQKIHTLPFRKTAPLVEPEKIHKCLEAIRPYHAILLLVEREALVASFWVDASSTIPRLLQVYSPLKSLQTLAADADLTLSQVVEIASHLVYWAAAIVIYPMCESNVYVIAPDAPITSPELASAFTESFPGVSLSQLLSDFSMPMPLGERINPLLGVTSSQMQLVQLVCWLLKHRLLIQLHTYLYMSTYLDGYQEATITGRLSEVDDDGSLKMSLQPYEDDDDATVSDYSETTADDFRHLVSPLPTVSIPEQEIINLVNHDESHDQEKFKGSLSEMQDTVKRAVAHIKIPLSIQDIKMFNRLSKYFTGEFHLEEIMYRENVRRSQLMLLLDKFRDVLITVEKDDSDINFFRLEG</sequence>
<dbReference type="OrthoDB" id="18648at2759"/>
<evidence type="ECO:0000313" key="6">
    <source>
        <dbReference type="Proteomes" id="UP000708208"/>
    </source>
</evidence>
<dbReference type="PANTHER" id="PTHR13153">
    <property type="entry name" value="CGTHBA PROTEIN -14 GENE PROTEIN"/>
    <property type="match status" value="1"/>
</dbReference>
<proteinExistence type="inferred from homology"/>
<dbReference type="AlphaFoldDB" id="A0A8J2LN78"/>
<dbReference type="Proteomes" id="UP000708208">
    <property type="component" value="Unassembled WGS sequence"/>
</dbReference>
<dbReference type="GO" id="GO:1990130">
    <property type="term" value="C:GATOR1 complex"/>
    <property type="evidence" value="ECO:0007669"/>
    <property type="project" value="UniProtKB-UniRule"/>
</dbReference>
<evidence type="ECO:0000256" key="1">
    <source>
        <dbReference type="ARBA" id="ARBA00010546"/>
    </source>
</evidence>
<keyword evidence="2" id="KW-0732">Signal</keyword>
<dbReference type="GO" id="GO:1904262">
    <property type="term" value="P:negative regulation of TORC1 signaling"/>
    <property type="evidence" value="ECO:0007669"/>
    <property type="project" value="TreeGrafter"/>
</dbReference>
<protein>
    <recommendedName>
        <fullName evidence="2">GATOR complex protein NPRL3</fullName>
    </recommendedName>
    <alternativeName>
        <fullName evidence="2">Nitrogen permease regulator 3-like protein</fullName>
    </alternativeName>
</protein>
<dbReference type="GO" id="GO:0034198">
    <property type="term" value="P:cellular response to amino acid starvation"/>
    <property type="evidence" value="ECO:0007669"/>
    <property type="project" value="UniProtKB-UniRule"/>
</dbReference>
<comment type="caution">
    <text evidence="5">The sequence shown here is derived from an EMBL/GenBank/DDBJ whole genome shotgun (WGS) entry which is preliminary data.</text>
</comment>
<dbReference type="InterPro" id="IPR056603">
    <property type="entry name" value="HTH_NPRL3"/>
</dbReference>
<evidence type="ECO:0000256" key="3">
    <source>
        <dbReference type="SAM" id="MobiDB-lite"/>
    </source>
</evidence>
<feature type="region of interest" description="Disordered" evidence="3">
    <location>
        <begin position="79"/>
        <end position="114"/>
    </location>
</feature>
<dbReference type="InterPro" id="IPR005365">
    <property type="entry name" value="Npr3"/>
</dbReference>
<keyword evidence="6" id="KW-1185">Reference proteome</keyword>